<keyword evidence="2" id="KW-0238">DNA-binding</keyword>
<evidence type="ECO:0000259" key="4">
    <source>
        <dbReference type="PROSITE" id="PS01124"/>
    </source>
</evidence>
<dbReference type="EMBL" id="CP015405">
    <property type="protein sequence ID" value="ANU76882.2"/>
    <property type="molecule type" value="Genomic_DNA"/>
</dbReference>
<feature type="domain" description="HTH araC/xylS-type" evidence="4">
    <location>
        <begin position="221"/>
        <end position="319"/>
    </location>
</feature>
<proteinExistence type="predicted"/>
<accession>A0A1C7IFE0</accession>
<dbReference type="PROSITE" id="PS01124">
    <property type="entry name" value="HTH_ARAC_FAMILY_2"/>
    <property type="match status" value="1"/>
</dbReference>
<evidence type="ECO:0000256" key="1">
    <source>
        <dbReference type="ARBA" id="ARBA00023015"/>
    </source>
</evidence>
<dbReference type="OrthoDB" id="9803764at2"/>
<evidence type="ECO:0000313" key="5">
    <source>
        <dbReference type="EMBL" id="ANU76882.2"/>
    </source>
</evidence>
<dbReference type="Pfam" id="PF02311">
    <property type="entry name" value="AraC_binding"/>
    <property type="match status" value="1"/>
</dbReference>
<dbReference type="STRING" id="1796616.A4V09_14620"/>
<dbReference type="SMART" id="SM00342">
    <property type="entry name" value="HTH_ARAC"/>
    <property type="match status" value="1"/>
</dbReference>
<evidence type="ECO:0000256" key="2">
    <source>
        <dbReference type="ARBA" id="ARBA00023125"/>
    </source>
</evidence>
<keyword evidence="1" id="KW-0805">Transcription regulation</keyword>
<dbReference type="InterPro" id="IPR037923">
    <property type="entry name" value="HTH-like"/>
</dbReference>
<dbReference type="PANTHER" id="PTHR43280:SF2">
    <property type="entry name" value="HTH-TYPE TRANSCRIPTIONAL REGULATOR EXSA"/>
    <property type="match status" value="1"/>
</dbReference>
<name>A0A1C7IFE0_9FIRM</name>
<dbReference type="SUPFAM" id="SSF51215">
    <property type="entry name" value="Regulatory protein AraC"/>
    <property type="match status" value="1"/>
</dbReference>
<protein>
    <recommendedName>
        <fullName evidence="4">HTH araC/xylS-type domain-containing protein</fullName>
    </recommendedName>
</protein>
<dbReference type="Gene3D" id="1.10.10.60">
    <property type="entry name" value="Homeodomain-like"/>
    <property type="match status" value="2"/>
</dbReference>
<dbReference type="GO" id="GO:0043565">
    <property type="term" value="F:sequence-specific DNA binding"/>
    <property type="evidence" value="ECO:0007669"/>
    <property type="project" value="InterPro"/>
</dbReference>
<dbReference type="Proteomes" id="UP000092574">
    <property type="component" value="Chromosome"/>
</dbReference>
<dbReference type="InterPro" id="IPR003313">
    <property type="entry name" value="AraC-bd"/>
</dbReference>
<dbReference type="Gene3D" id="2.60.120.10">
    <property type="entry name" value="Jelly Rolls"/>
    <property type="match status" value="1"/>
</dbReference>
<dbReference type="InterPro" id="IPR014710">
    <property type="entry name" value="RmlC-like_jellyroll"/>
</dbReference>
<evidence type="ECO:0000256" key="3">
    <source>
        <dbReference type="ARBA" id="ARBA00023163"/>
    </source>
</evidence>
<dbReference type="Pfam" id="PF12833">
    <property type="entry name" value="HTH_18"/>
    <property type="match status" value="1"/>
</dbReference>
<dbReference type="InterPro" id="IPR009057">
    <property type="entry name" value="Homeodomain-like_sf"/>
</dbReference>
<dbReference type="PANTHER" id="PTHR43280">
    <property type="entry name" value="ARAC-FAMILY TRANSCRIPTIONAL REGULATOR"/>
    <property type="match status" value="1"/>
</dbReference>
<dbReference type="KEGG" id="byl:A4V09_14620"/>
<dbReference type="GO" id="GO:0003700">
    <property type="term" value="F:DNA-binding transcription factor activity"/>
    <property type="evidence" value="ECO:0007669"/>
    <property type="project" value="InterPro"/>
</dbReference>
<dbReference type="AlphaFoldDB" id="A0A1C7IFE0"/>
<keyword evidence="6" id="KW-1185">Reference proteome</keyword>
<gene>
    <name evidence="5" type="ORF">A4V09_14620</name>
</gene>
<organism evidence="5 6">
    <name type="scientific">Blautia pseudococcoides</name>
    <dbReference type="NCBI Taxonomy" id="1796616"/>
    <lineage>
        <taxon>Bacteria</taxon>
        <taxon>Bacillati</taxon>
        <taxon>Bacillota</taxon>
        <taxon>Clostridia</taxon>
        <taxon>Lachnospirales</taxon>
        <taxon>Lachnospiraceae</taxon>
        <taxon>Blautia</taxon>
    </lineage>
</organism>
<sequence length="368" mass="43524">MIYLFIFNDYFVIMQIILRLFLSDLSNDIRIELENQKKAVTEMEKEFELVAHPQIHAFRALLVRLFSRAPHTHREMEIGLVLDGNPQLNVNGNIRNLQSGDIYLLNPMELHEIHGQSGGALILAIQMSRQLVTSYFQHDENTCFIENNVRSFFSQHETRYEIMKGLLIELAYNYFGQFANYEYKCMSLLNMILYALHTYVPKKTYTDAEITTRWHRQERMSRITDHIEKNFRQKLLLRDIAAHENLSLTYLSHLFRHELDLSFQEYLNLKRFEYACRLLQHTDKKVLTISIESGFSDVRYLNHLCQKYYGCPASELRGKTRLPAAADRQASSNTQNIFTPGDSILLLHTLRENYQDTYSSYTIWEFYR</sequence>
<dbReference type="SUPFAM" id="SSF46689">
    <property type="entry name" value="Homeodomain-like"/>
    <property type="match status" value="2"/>
</dbReference>
<evidence type="ECO:0000313" key="6">
    <source>
        <dbReference type="Proteomes" id="UP000092574"/>
    </source>
</evidence>
<keyword evidence="3" id="KW-0804">Transcription</keyword>
<reference evidence="5" key="1">
    <citation type="submission" date="2017-04" db="EMBL/GenBank/DDBJ databases">
        <title>Complete Genome Sequences of Twelve Strains of a Stable Defined Moderately Diverse Mouse Microbiota 2 (sDMDMm2).</title>
        <authorList>
            <person name="Uchimura Y."/>
            <person name="Wyss M."/>
            <person name="Brugiroux S."/>
            <person name="Limenitakis J.P."/>
            <person name="Stecher B."/>
            <person name="McCoy K.D."/>
            <person name="Macpherson A.J."/>
        </authorList>
    </citation>
    <scope>NUCLEOTIDE SEQUENCE</scope>
    <source>
        <strain evidence="5">YL58</strain>
    </source>
</reference>
<dbReference type="InterPro" id="IPR018060">
    <property type="entry name" value="HTH_AraC"/>
</dbReference>